<organism evidence="5 7">
    <name type="scientific">Rhynchospora pubera</name>
    <dbReference type="NCBI Taxonomy" id="906938"/>
    <lineage>
        <taxon>Eukaryota</taxon>
        <taxon>Viridiplantae</taxon>
        <taxon>Streptophyta</taxon>
        <taxon>Embryophyta</taxon>
        <taxon>Tracheophyta</taxon>
        <taxon>Spermatophyta</taxon>
        <taxon>Magnoliopsida</taxon>
        <taxon>Liliopsida</taxon>
        <taxon>Poales</taxon>
        <taxon>Cyperaceae</taxon>
        <taxon>Cyperoideae</taxon>
        <taxon>Rhynchosporeae</taxon>
        <taxon>Rhynchospora</taxon>
    </lineage>
</organism>
<evidence type="ECO:0000313" key="6">
    <source>
        <dbReference type="EMBL" id="KAJ4802976.1"/>
    </source>
</evidence>
<reference evidence="5" key="1">
    <citation type="submission" date="2022-08" db="EMBL/GenBank/DDBJ databases">
        <authorList>
            <person name="Marques A."/>
        </authorList>
    </citation>
    <scope>NUCLEOTIDE SEQUENCE</scope>
    <source>
        <strain evidence="5">RhyPub2mFocal</strain>
        <tissue evidence="5">Leaves</tissue>
    </source>
</reference>
<dbReference type="EMBL" id="JAMFTS010000001">
    <property type="protein sequence ID" value="KAJ4802976.1"/>
    <property type="molecule type" value="Genomic_DNA"/>
</dbReference>
<feature type="domain" description="DYW" evidence="4">
    <location>
        <begin position="201"/>
        <end position="275"/>
    </location>
</feature>
<name>A0AAV8E3A7_9POAL</name>
<dbReference type="PANTHER" id="PTHR47926:SF452">
    <property type="entry name" value="PENTATRICOPEPTIDE REPEAT-CONTAINING PROTEIN"/>
    <property type="match status" value="1"/>
</dbReference>
<dbReference type="AlphaFoldDB" id="A0AAV8E3A7"/>
<dbReference type="PROSITE" id="PS51375">
    <property type="entry name" value="PPR"/>
    <property type="match status" value="1"/>
</dbReference>
<proteinExistence type="predicted"/>
<evidence type="ECO:0000256" key="3">
    <source>
        <dbReference type="PROSITE-ProRule" id="PRU00708"/>
    </source>
</evidence>
<dbReference type="PANTHER" id="PTHR47926">
    <property type="entry name" value="PENTATRICOPEPTIDE REPEAT-CONTAINING PROTEIN"/>
    <property type="match status" value="1"/>
</dbReference>
<dbReference type="GO" id="GO:0008270">
    <property type="term" value="F:zinc ion binding"/>
    <property type="evidence" value="ECO:0007669"/>
    <property type="project" value="InterPro"/>
</dbReference>
<dbReference type="InterPro" id="IPR011990">
    <property type="entry name" value="TPR-like_helical_dom_sf"/>
</dbReference>
<dbReference type="Pfam" id="PF01535">
    <property type="entry name" value="PPR"/>
    <property type="match status" value="2"/>
</dbReference>
<sequence length="276" mass="30962">MKAKGYRPDELTFLSLLTACSVSGLTDDGWVLFKSMQKDYDLVPQTEHYACMVDLIGRTGDFNEALRFIDEMPLAPSSAIWGSLLRVSRNSNNIEVAEMAAERISEIQHDNTGCYVALCNMYADAGRWDDVFRVRDLMSEKGLRKTDAVSLVELPTKQYSFVNGDMSHAESLVINEESDKLSTIIGENLHERDDVFDPVDRPVMANRHSVRLATVFGLISARIGSPVIVKKNVRVCDDCHDALKKISKFTCREIVISDSSIYHHFCEGSCSCGDYR</sequence>
<dbReference type="InterPro" id="IPR002885">
    <property type="entry name" value="PPR_rpt"/>
</dbReference>
<dbReference type="InterPro" id="IPR046960">
    <property type="entry name" value="PPR_At4g14850-like_plant"/>
</dbReference>
<dbReference type="Proteomes" id="UP001140206">
    <property type="component" value="Chromosome 1"/>
</dbReference>
<dbReference type="Proteomes" id="UP001140206">
    <property type="component" value="Chromosome 3"/>
</dbReference>
<evidence type="ECO:0000256" key="1">
    <source>
        <dbReference type="ARBA" id="ARBA00022737"/>
    </source>
</evidence>
<comment type="caution">
    <text evidence="5">The sequence shown here is derived from an EMBL/GenBank/DDBJ whole genome shotgun (WGS) entry which is preliminary data.</text>
</comment>
<dbReference type="FunFam" id="1.25.40.10:FF:000158">
    <property type="entry name" value="pentatricopeptide repeat-containing protein At2g33680"/>
    <property type="match status" value="1"/>
</dbReference>
<dbReference type="GO" id="GO:0099402">
    <property type="term" value="P:plant organ development"/>
    <property type="evidence" value="ECO:0007669"/>
    <property type="project" value="UniProtKB-ARBA"/>
</dbReference>
<dbReference type="Gene3D" id="1.25.40.10">
    <property type="entry name" value="Tetratricopeptide repeat domain"/>
    <property type="match status" value="1"/>
</dbReference>
<evidence type="ECO:0000256" key="2">
    <source>
        <dbReference type="ARBA" id="ARBA00022946"/>
    </source>
</evidence>
<protein>
    <recommendedName>
        <fullName evidence="4">DYW domain-containing protein</fullName>
    </recommendedName>
</protein>
<dbReference type="GO" id="GO:0003723">
    <property type="term" value="F:RNA binding"/>
    <property type="evidence" value="ECO:0007669"/>
    <property type="project" value="InterPro"/>
</dbReference>
<keyword evidence="2" id="KW-0809">Transit peptide</keyword>
<dbReference type="EMBL" id="JAMFTS010000003">
    <property type="protein sequence ID" value="KAJ4773946.1"/>
    <property type="molecule type" value="Genomic_DNA"/>
</dbReference>
<evidence type="ECO:0000259" key="4">
    <source>
        <dbReference type="Pfam" id="PF14432"/>
    </source>
</evidence>
<dbReference type="InterPro" id="IPR032867">
    <property type="entry name" value="DYW_dom"/>
</dbReference>
<dbReference type="InterPro" id="IPR046848">
    <property type="entry name" value="E_motif"/>
</dbReference>
<dbReference type="Pfam" id="PF20431">
    <property type="entry name" value="E_motif"/>
    <property type="match status" value="1"/>
</dbReference>
<accession>A0AAV8E3A7</accession>
<feature type="repeat" description="PPR" evidence="3">
    <location>
        <begin position="111"/>
        <end position="145"/>
    </location>
</feature>
<keyword evidence="7" id="KW-1185">Reference proteome</keyword>
<dbReference type="Pfam" id="PF14432">
    <property type="entry name" value="DYW_deaminase"/>
    <property type="match status" value="1"/>
</dbReference>
<evidence type="ECO:0000313" key="7">
    <source>
        <dbReference type="Proteomes" id="UP001140206"/>
    </source>
</evidence>
<gene>
    <name evidence="6" type="ORF">LUZ62_015542</name>
    <name evidence="5" type="ORF">LUZ62_058203</name>
</gene>
<dbReference type="GO" id="GO:0009451">
    <property type="term" value="P:RNA modification"/>
    <property type="evidence" value="ECO:0007669"/>
    <property type="project" value="InterPro"/>
</dbReference>
<evidence type="ECO:0000313" key="5">
    <source>
        <dbReference type="EMBL" id="KAJ4773946.1"/>
    </source>
</evidence>
<keyword evidence="1" id="KW-0677">Repeat</keyword>